<dbReference type="SUPFAM" id="SSF50249">
    <property type="entry name" value="Nucleic acid-binding proteins"/>
    <property type="match status" value="4"/>
</dbReference>
<feature type="domain" description="S1 motif" evidence="10">
    <location>
        <begin position="650"/>
        <end position="731"/>
    </location>
</feature>
<evidence type="ECO:0000256" key="6">
    <source>
        <dbReference type="ARBA" id="ARBA00022839"/>
    </source>
</evidence>
<dbReference type="GO" id="GO:0008859">
    <property type="term" value="F:exoribonuclease II activity"/>
    <property type="evidence" value="ECO:0007669"/>
    <property type="project" value="UniProtKB-UniRule"/>
</dbReference>
<dbReference type="NCBIfam" id="TIGR00358">
    <property type="entry name" value="3_prime_RNase"/>
    <property type="match status" value="1"/>
</dbReference>
<dbReference type="Proteomes" id="UP000250163">
    <property type="component" value="Chromosome MORIYA"/>
</dbReference>
<dbReference type="SMART" id="SM00955">
    <property type="entry name" value="RNB"/>
    <property type="match status" value="1"/>
</dbReference>
<dbReference type="GO" id="GO:0003723">
    <property type="term" value="F:RNA binding"/>
    <property type="evidence" value="ECO:0007669"/>
    <property type="project" value="UniProtKB-UniRule"/>
</dbReference>
<keyword evidence="4 8" id="KW-0540">Nuclease</keyword>
<comment type="function">
    <text evidence="8">3'-5' exoribonuclease that releases 5'-nucleoside monophosphates and is involved in maturation of structured RNAs.</text>
</comment>
<comment type="catalytic activity">
    <reaction evidence="1 8">
        <text>Exonucleolytic cleavage in the 3'- to 5'-direction to yield nucleoside 5'-phosphates.</text>
        <dbReference type="EC" id="3.1.13.1"/>
    </reaction>
</comment>
<protein>
    <recommendedName>
        <fullName evidence="8">Ribonuclease R</fullName>
        <shortName evidence="8">RNase R</shortName>
        <ecNumber evidence="8">3.1.13.1</ecNumber>
    </recommendedName>
</protein>
<evidence type="ECO:0000256" key="7">
    <source>
        <dbReference type="ARBA" id="ARBA00022884"/>
    </source>
</evidence>
<dbReference type="InterPro" id="IPR001900">
    <property type="entry name" value="RNase_II/R"/>
</dbReference>
<keyword evidence="3 8" id="KW-0963">Cytoplasm</keyword>
<dbReference type="Pfam" id="PF00575">
    <property type="entry name" value="S1"/>
    <property type="match status" value="1"/>
</dbReference>
<reference evidence="12" key="1">
    <citation type="submission" date="2018-05" db="EMBL/GenBank/DDBJ databases">
        <authorList>
            <person name="Cea G.-C."/>
            <person name="William W."/>
        </authorList>
    </citation>
    <scope>NUCLEOTIDE SEQUENCE [LARGE SCALE GENOMIC DNA]</scope>
    <source>
        <strain evidence="12">DB21MT 5</strain>
    </source>
</reference>
<organism evidence="11 12">
    <name type="scientific">Moritella yayanosii</name>
    <dbReference type="NCBI Taxonomy" id="69539"/>
    <lineage>
        <taxon>Bacteria</taxon>
        <taxon>Pseudomonadati</taxon>
        <taxon>Pseudomonadota</taxon>
        <taxon>Gammaproteobacteria</taxon>
        <taxon>Alteromonadales</taxon>
        <taxon>Moritellaceae</taxon>
        <taxon>Moritella</taxon>
    </lineage>
</organism>
<dbReference type="KEGG" id="mya:MORIYA_3424"/>
<dbReference type="Pfam" id="PF08206">
    <property type="entry name" value="OB_RNB"/>
    <property type="match status" value="1"/>
</dbReference>
<dbReference type="Pfam" id="PF17876">
    <property type="entry name" value="CSD2"/>
    <property type="match status" value="1"/>
</dbReference>
<dbReference type="InterPro" id="IPR013668">
    <property type="entry name" value="RNase_R_HTH_12"/>
</dbReference>
<dbReference type="EC" id="3.1.13.1" evidence="8"/>
<feature type="region of interest" description="Disordered" evidence="9">
    <location>
        <begin position="734"/>
        <end position="851"/>
    </location>
</feature>
<dbReference type="InterPro" id="IPR011129">
    <property type="entry name" value="CSD"/>
</dbReference>
<dbReference type="InterPro" id="IPR004476">
    <property type="entry name" value="RNase_II/RNase_R"/>
</dbReference>
<dbReference type="PROSITE" id="PS50126">
    <property type="entry name" value="S1"/>
    <property type="match status" value="1"/>
</dbReference>
<dbReference type="HAMAP" id="MF_01895">
    <property type="entry name" value="RNase_R"/>
    <property type="match status" value="1"/>
</dbReference>
<dbReference type="CDD" id="cd04471">
    <property type="entry name" value="S1_RNase_R"/>
    <property type="match status" value="1"/>
</dbReference>
<dbReference type="GO" id="GO:0006402">
    <property type="term" value="P:mRNA catabolic process"/>
    <property type="evidence" value="ECO:0007669"/>
    <property type="project" value="TreeGrafter"/>
</dbReference>
<dbReference type="RefSeq" id="WP_112716845.1">
    <property type="nucleotide sequence ID" value="NZ_LS483250.1"/>
</dbReference>
<evidence type="ECO:0000256" key="1">
    <source>
        <dbReference type="ARBA" id="ARBA00001849"/>
    </source>
</evidence>
<evidence type="ECO:0000259" key="10">
    <source>
        <dbReference type="PROSITE" id="PS50126"/>
    </source>
</evidence>
<dbReference type="Pfam" id="PF08461">
    <property type="entry name" value="WHD_RNase_R"/>
    <property type="match status" value="1"/>
</dbReference>
<dbReference type="InterPro" id="IPR011805">
    <property type="entry name" value="RNase_R"/>
</dbReference>
<comment type="similarity">
    <text evidence="8">Belongs to the RNR ribonuclease family. RNase R subfamily.</text>
</comment>
<dbReference type="SMART" id="SM00316">
    <property type="entry name" value="S1"/>
    <property type="match status" value="1"/>
</dbReference>
<feature type="compositionally biased region" description="Basic and acidic residues" evidence="9">
    <location>
        <begin position="743"/>
        <end position="763"/>
    </location>
</feature>
<gene>
    <name evidence="8 11" type="primary">rnr</name>
    <name evidence="11" type="ORF">MORIYA_3424</name>
</gene>
<comment type="subcellular location">
    <subcellularLocation>
        <location evidence="2 8">Cytoplasm</location>
    </subcellularLocation>
</comment>
<dbReference type="EMBL" id="LS483250">
    <property type="protein sequence ID" value="SQD79879.1"/>
    <property type="molecule type" value="Genomic_DNA"/>
</dbReference>
<dbReference type="PANTHER" id="PTHR23355">
    <property type="entry name" value="RIBONUCLEASE"/>
    <property type="match status" value="1"/>
</dbReference>
<dbReference type="GO" id="GO:0005829">
    <property type="term" value="C:cytosol"/>
    <property type="evidence" value="ECO:0007669"/>
    <property type="project" value="UniProtKB-ARBA"/>
</dbReference>
<keyword evidence="12" id="KW-1185">Reference proteome</keyword>
<proteinExistence type="inferred from homology"/>
<dbReference type="SMART" id="SM00357">
    <property type="entry name" value="CSP"/>
    <property type="match status" value="1"/>
</dbReference>
<dbReference type="AlphaFoldDB" id="A0A330LT49"/>
<keyword evidence="6 8" id="KW-0269">Exonuclease</keyword>
<feature type="compositionally biased region" description="Basic residues" evidence="9">
    <location>
        <begin position="813"/>
        <end position="837"/>
    </location>
</feature>
<dbReference type="InterPro" id="IPR012340">
    <property type="entry name" value="NA-bd_OB-fold"/>
</dbReference>
<dbReference type="InterPro" id="IPR040476">
    <property type="entry name" value="CSD2"/>
</dbReference>
<dbReference type="InterPro" id="IPR003029">
    <property type="entry name" value="S1_domain"/>
</dbReference>
<evidence type="ECO:0000256" key="4">
    <source>
        <dbReference type="ARBA" id="ARBA00022722"/>
    </source>
</evidence>
<evidence type="ECO:0000256" key="2">
    <source>
        <dbReference type="ARBA" id="ARBA00004496"/>
    </source>
</evidence>
<dbReference type="InterPro" id="IPR050180">
    <property type="entry name" value="RNR_Ribonuclease"/>
</dbReference>
<dbReference type="Pfam" id="PF00773">
    <property type="entry name" value="RNB"/>
    <property type="match status" value="1"/>
</dbReference>
<evidence type="ECO:0000256" key="9">
    <source>
        <dbReference type="SAM" id="MobiDB-lite"/>
    </source>
</evidence>
<evidence type="ECO:0000313" key="12">
    <source>
        <dbReference type="Proteomes" id="UP000250163"/>
    </source>
</evidence>
<evidence type="ECO:0000256" key="3">
    <source>
        <dbReference type="ARBA" id="ARBA00022490"/>
    </source>
</evidence>
<dbReference type="NCBIfam" id="NF008648">
    <property type="entry name" value="PRK11642.1"/>
    <property type="match status" value="1"/>
</dbReference>
<dbReference type="NCBIfam" id="TIGR02063">
    <property type="entry name" value="RNase_R"/>
    <property type="match status" value="1"/>
</dbReference>
<evidence type="ECO:0000256" key="8">
    <source>
        <dbReference type="HAMAP-Rule" id="MF_01895"/>
    </source>
</evidence>
<evidence type="ECO:0000256" key="5">
    <source>
        <dbReference type="ARBA" id="ARBA00022801"/>
    </source>
</evidence>
<dbReference type="InterPro" id="IPR013223">
    <property type="entry name" value="RNase_B_OB_dom"/>
</dbReference>
<accession>A0A330LT49</accession>
<dbReference type="OrthoDB" id="9764149at2"/>
<sequence length="851" mass="96045">MSKDPFHTREQEKYSNPIPSREYILDYLRSLDKPINREQIFAGLTLKGEEHEEALRRRLRAMERDGQLIFARNRTYELPENLDLLEGLVLGHRDGFGFFRPDDGGKDLFISIRQMSTLFHGDRILAQPVKEEFKGRKEARFVRLLDAEPLQLVGRVYLEKGIAFVRPDDSRIKQEIRISDEERLGARAGQMVVTEIVKRPTYNLPALGKVIEILGENMAPGMEIQVAIRTHDIPHVWPEHILDDMAKLSPEVPDDAKLERVDLCALPLLTIDGEDARDFDDAVFCERKKSGGWRLWVAIADVSSYVQTNSDLDLEAQGRGNSVYFPEQVVPMLPEVLSNGLCSLNPHVDRLCMVCEMTISDAGRLSGYKFYEAVMNSHARLTYTKVANILDGDTELRDEYQAVVPHLHELHNMYKVLKKARSERGAIEFETLETRFVFNEHRKIDKIVPIVRNDAHKLIEECMILANVSAARFVSKHNAAALLRVHDTPGEEKLVNFRRFLSETGLELRGGLKPTPLDYADLISRIQERPDKELIQTMLLRSMKQAVYQAENNGHFGLALTAYGHFTSPIRRYPDLVLHRAIKFEIANQAAIKAGKPLTQRRTSTGGYCYQVSDVEKLGEHCSLTERRADDATRDVSDFLKCEYMQDHLGDTFDGVIAAVTGFGFFVRIKNLNIDGLVHVSSLRGDYYNFDGSRQTLRGESSGVEYRIGDQVEVKVLAINMNDKKIDLELAGAVTHSRRSKRKPAEFSGKRKPATAEKGAEPKAKKRHKLKLDTNNDAVVSAGEKARFAEKLKPQTGTDAAKDKAPVDAGSKPKGKTKPAKKKPAKKKTVAKAKSRPGRAERSKQKANTNK</sequence>
<keyword evidence="7 8" id="KW-0694">RNA-binding</keyword>
<keyword evidence="5 8" id="KW-0378">Hydrolase</keyword>
<dbReference type="Gene3D" id="2.40.50.140">
    <property type="entry name" value="Nucleic acid-binding proteins"/>
    <property type="match status" value="2"/>
</dbReference>
<dbReference type="PANTHER" id="PTHR23355:SF9">
    <property type="entry name" value="DIS3-LIKE EXONUCLEASE 2"/>
    <property type="match status" value="1"/>
</dbReference>
<name>A0A330LT49_9GAMM</name>
<feature type="compositionally biased region" description="Basic and acidic residues" evidence="9">
    <location>
        <begin position="784"/>
        <end position="793"/>
    </location>
</feature>
<evidence type="ECO:0000313" key="11">
    <source>
        <dbReference type="EMBL" id="SQD79879.1"/>
    </source>
</evidence>